<keyword evidence="6" id="KW-0519">Myristate</keyword>
<dbReference type="GO" id="GO:0004683">
    <property type="term" value="F:calcium/calmodulin-dependent protein kinase activity"/>
    <property type="evidence" value="ECO:0000318"/>
    <property type="project" value="GO_Central"/>
</dbReference>
<dbReference type="KEGG" id="nta:107763763"/>
<evidence type="ECO:0000256" key="9">
    <source>
        <dbReference type="ARBA" id="ARBA00022741"/>
    </source>
</evidence>
<evidence type="ECO:0000256" key="3">
    <source>
        <dbReference type="ARBA" id="ARBA00022527"/>
    </source>
</evidence>
<organism evidence="21 22">
    <name type="scientific">Nicotiana tabacum</name>
    <name type="common">Common tobacco</name>
    <dbReference type="NCBI Taxonomy" id="4097"/>
    <lineage>
        <taxon>Eukaryota</taxon>
        <taxon>Viridiplantae</taxon>
        <taxon>Streptophyta</taxon>
        <taxon>Embryophyta</taxon>
        <taxon>Tracheophyta</taxon>
        <taxon>Spermatophyta</taxon>
        <taxon>Magnoliopsida</taxon>
        <taxon>eudicotyledons</taxon>
        <taxon>Gunneridae</taxon>
        <taxon>Pentapetalae</taxon>
        <taxon>asterids</taxon>
        <taxon>lamiids</taxon>
        <taxon>Solanales</taxon>
        <taxon>Solanaceae</taxon>
        <taxon>Nicotianoideae</taxon>
        <taxon>Nicotianeae</taxon>
        <taxon>Nicotiana</taxon>
    </lineage>
</organism>
<name>A0A1S3XCU4_TOBAC</name>
<feature type="compositionally biased region" description="Low complexity" evidence="18">
    <location>
        <begin position="52"/>
        <end position="64"/>
    </location>
</feature>
<reference evidence="21" key="1">
    <citation type="journal article" date="2014" name="Nat. Commun.">
        <title>The tobacco genome sequence and its comparison with those of tomato and potato.</title>
        <authorList>
            <person name="Sierro N."/>
            <person name="Battey J.N."/>
            <person name="Ouadi S."/>
            <person name="Bakaher N."/>
            <person name="Bovet L."/>
            <person name="Willig A."/>
            <person name="Goepfert S."/>
            <person name="Peitsch M.C."/>
            <person name="Ivanov N.V."/>
        </authorList>
    </citation>
    <scope>NUCLEOTIDE SEQUENCE [LARGE SCALE GENOMIC DNA]</scope>
</reference>
<dbReference type="SMART" id="SM00220">
    <property type="entry name" value="S_TKc"/>
    <property type="match status" value="1"/>
</dbReference>
<dbReference type="Gene3D" id="1.10.510.10">
    <property type="entry name" value="Transferase(Phosphotransferase) domain 1"/>
    <property type="match status" value="1"/>
</dbReference>
<evidence type="ECO:0000256" key="10">
    <source>
        <dbReference type="ARBA" id="ARBA00022777"/>
    </source>
</evidence>
<proteinExistence type="inferred from homology"/>
<dbReference type="GO" id="GO:0035556">
    <property type="term" value="P:intracellular signal transduction"/>
    <property type="evidence" value="ECO:0000318"/>
    <property type="project" value="GO_Central"/>
</dbReference>
<comment type="catalytic activity">
    <reaction evidence="15">
        <text>L-threonyl-[protein] + ATP = O-phospho-L-threonyl-[protein] + ADP + H(+)</text>
        <dbReference type="Rhea" id="RHEA:46608"/>
        <dbReference type="Rhea" id="RHEA-COMP:11060"/>
        <dbReference type="Rhea" id="RHEA-COMP:11605"/>
        <dbReference type="ChEBI" id="CHEBI:15378"/>
        <dbReference type="ChEBI" id="CHEBI:30013"/>
        <dbReference type="ChEBI" id="CHEBI:30616"/>
        <dbReference type="ChEBI" id="CHEBI:61977"/>
        <dbReference type="ChEBI" id="CHEBI:456216"/>
        <dbReference type="EC" id="2.7.11.1"/>
    </reaction>
</comment>
<dbReference type="RefSeq" id="XP_016437746.1">
    <property type="nucleotide sequence ID" value="XM_016582260.1"/>
</dbReference>
<dbReference type="SMR" id="A0A1S3XCU4"/>
<evidence type="ECO:0000256" key="2">
    <source>
        <dbReference type="ARBA" id="ARBA00012513"/>
    </source>
</evidence>
<comment type="similarity">
    <text evidence="1">Belongs to the protein kinase superfamily. CAMK Ser/Thr protein kinase family. CaMK subfamily.</text>
</comment>
<keyword evidence="21" id="KW-1185">Reference proteome</keyword>
<feature type="domain" description="EF-hand" evidence="20">
    <location>
        <begin position="493"/>
        <end position="527"/>
    </location>
</feature>
<feature type="domain" description="EF-hand" evidence="20">
    <location>
        <begin position="457"/>
        <end position="492"/>
    </location>
</feature>
<dbReference type="InterPro" id="IPR000719">
    <property type="entry name" value="Prot_kinase_dom"/>
</dbReference>
<feature type="binding site" evidence="17">
    <location>
        <position position="117"/>
    </location>
    <ligand>
        <name>ATP</name>
        <dbReference type="ChEBI" id="CHEBI:30616"/>
    </ligand>
</feature>
<dbReference type="GO" id="GO:0009931">
    <property type="term" value="F:calcium-dependent protein serine/threonine kinase activity"/>
    <property type="evidence" value="ECO:0000318"/>
    <property type="project" value="GO_Central"/>
</dbReference>
<keyword evidence="12 17" id="KW-0067">ATP-binding</keyword>
<evidence type="ECO:0000313" key="21">
    <source>
        <dbReference type="Proteomes" id="UP000790787"/>
    </source>
</evidence>
<dbReference type="PROSITE" id="PS00108">
    <property type="entry name" value="PROTEIN_KINASE_ST"/>
    <property type="match status" value="1"/>
</dbReference>
<reference evidence="22" key="2">
    <citation type="submission" date="2025-08" db="UniProtKB">
        <authorList>
            <consortium name="RefSeq"/>
        </authorList>
    </citation>
    <scope>IDENTIFICATION</scope>
    <source>
        <tissue evidence="22">Leaf</tissue>
    </source>
</reference>
<dbReference type="Pfam" id="PF00069">
    <property type="entry name" value="Pkinase"/>
    <property type="match status" value="1"/>
</dbReference>
<keyword evidence="9 17" id="KW-0547">Nucleotide-binding</keyword>
<evidence type="ECO:0000313" key="22">
    <source>
        <dbReference type="RefSeq" id="XP_016437746.1"/>
    </source>
</evidence>
<evidence type="ECO:0000256" key="16">
    <source>
        <dbReference type="ARBA" id="ARBA00048679"/>
    </source>
</evidence>
<evidence type="ECO:0000256" key="17">
    <source>
        <dbReference type="PROSITE-ProRule" id="PRU10141"/>
    </source>
</evidence>
<dbReference type="PaxDb" id="4097-A0A1S3XCU4"/>
<keyword evidence="11" id="KW-0106">Calcium</keyword>
<keyword evidence="3" id="KW-0723">Serine/threonine-protein kinase</keyword>
<feature type="domain" description="EF-hand" evidence="20">
    <location>
        <begin position="385"/>
        <end position="420"/>
    </location>
</feature>
<dbReference type="InterPro" id="IPR011009">
    <property type="entry name" value="Kinase-like_dom_sf"/>
</dbReference>
<keyword evidence="13" id="KW-0449">Lipoprotein</keyword>
<evidence type="ECO:0000256" key="6">
    <source>
        <dbReference type="ARBA" id="ARBA00022707"/>
    </source>
</evidence>
<keyword evidence="7" id="KW-0479">Metal-binding</keyword>
<feature type="region of interest" description="Disordered" evidence="18">
    <location>
        <begin position="1"/>
        <end position="78"/>
    </location>
</feature>
<dbReference type="PROSITE" id="PS50011">
    <property type="entry name" value="PROTEIN_KINASE_DOM"/>
    <property type="match status" value="1"/>
</dbReference>
<dbReference type="OMA" id="MEELTHG"/>
<evidence type="ECO:0000256" key="8">
    <source>
        <dbReference type="ARBA" id="ARBA00022737"/>
    </source>
</evidence>
<evidence type="ECO:0000259" key="20">
    <source>
        <dbReference type="PROSITE" id="PS50222"/>
    </source>
</evidence>
<dbReference type="SMART" id="SM00054">
    <property type="entry name" value="EFh"/>
    <property type="match status" value="4"/>
</dbReference>
<dbReference type="Proteomes" id="UP000790787">
    <property type="component" value="Chromosome 22"/>
</dbReference>
<comment type="similarity">
    <text evidence="14">Belongs to the protein kinase superfamily. Ser/Thr protein kinase family. CDPK subfamily.</text>
</comment>
<dbReference type="PROSITE" id="PS00018">
    <property type="entry name" value="EF_HAND_1"/>
    <property type="match status" value="4"/>
</dbReference>
<dbReference type="STRING" id="4097.A0A1S3XCU4"/>
<dbReference type="Pfam" id="PF13499">
    <property type="entry name" value="EF-hand_7"/>
    <property type="match status" value="2"/>
</dbReference>
<dbReference type="EC" id="2.7.11.1" evidence="2"/>
<dbReference type="FunFam" id="1.10.510.10:FF:000056">
    <property type="entry name" value="calcium-dependent protein kinase 1"/>
    <property type="match status" value="1"/>
</dbReference>
<dbReference type="CDD" id="cd05117">
    <property type="entry name" value="STKc_CAMK"/>
    <property type="match status" value="1"/>
</dbReference>
<sequence>MGNCCSSGEETNEITNNENGQTNNPKNEENSSSTHNLDSTTPTKTTPPPPTTTTTSPSPSSKPSKPSPIGPVLGRPMEDVRTTYTIGKELGRGQFGVTHLCTHKQTGEQFACKTIAKRKLVNKEDIEDVRREVQIMHHLTGQPNIVELKGAYEDKHSVHLVMELCAGGELFDRIIAKGHYTERAAASLLRTIVQIVHTCHSMGVIHRDLKPENFLLLNKDENAPLKATDFGLSVFYKQGDVFKDIVGSAYYIAPEVLKRRYGPEVDIWSIGVMLYILLCGVPPFWAENENGIFNAILRGHIDFSSDPWPSISSGAKDLVRKMLTIDPKQRLTAMQVLNHSWIKEDGEAPDTPLDNAVLHRLKQFRAMNKFKKVALRVIAGCLSEEEIMGLKQMFKSMDADNSGSITIEELKQGLAKQGTKLSDYEIKQLMEAADADGNGTIDYEEFITATMHMNRMDKEEHLYTAFQYFDKDHSGYISREELEQALREFGMNDENDLREIIDEVDTDHDGRINYDEFVAMMKKGNPEAATMNPKKRRDSFVA</sequence>
<dbReference type="GO" id="GO:0005524">
    <property type="term" value="F:ATP binding"/>
    <property type="evidence" value="ECO:0007669"/>
    <property type="project" value="UniProtKB-UniRule"/>
</dbReference>
<evidence type="ECO:0000256" key="4">
    <source>
        <dbReference type="ARBA" id="ARBA00022553"/>
    </source>
</evidence>
<dbReference type="InterPro" id="IPR017441">
    <property type="entry name" value="Protein_kinase_ATP_BS"/>
</dbReference>
<keyword evidence="10" id="KW-0418">Kinase</keyword>
<dbReference type="GO" id="GO:0005509">
    <property type="term" value="F:calcium ion binding"/>
    <property type="evidence" value="ECO:0007669"/>
    <property type="project" value="InterPro"/>
</dbReference>
<keyword evidence="5" id="KW-0808">Transferase</keyword>
<dbReference type="PROSITE" id="PS50222">
    <property type="entry name" value="EF_HAND_2"/>
    <property type="match status" value="4"/>
</dbReference>
<dbReference type="RefSeq" id="XP_016437746.1">
    <property type="nucleotide sequence ID" value="XM_016582260.2"/>
</dbReference>
<dbReference type="AlphaFoldDB" id="A0A1S3XCU4"/>
<evidence type="ECO:0000256" key="1">
    <source>
        <dbReference type="ARBA" id="ARBA00005354"/>
    </source>
</evidence>
<dbReference type="GO" id="GO:0005634">
    <property type="term" value="C:nucleus"/>
    <property type="evidence" value="ECO:0000318"/>
    <property type="project" value="GO_Central"/>
</dbReference>
<evidence type="ECO:0000256" key="5">
    <source>
        <dbReference type="ARBA" id="ARBA00022679"/>
    </source>
</evidence>
<dbReference type="Gene3D" id="3.30.200.20">
    <property type="entry name" value="Phosphorylase Kinase, domain 1"/>
    <property type="match status" value="1"/>
</dbReference>
<feature type="compositionally biased region" description="Low complexity" evidence="18">
    <location>
        <begin position="13"/>
        <end position="25"/>
    </location>
</feature>
<dbReference type="Gene3D" id="1.10.238.10">
    <property type="entry name" value="EF-hand"/>
    <property type="match status" value="1"/>
</dbReference>
<evidence type="ECO:0000256" key="7">
    <source>
        <dbReference type="ARBA" id="ARBA00022723"/>
    </source>
</evidence>
<dbReference type="FunFam" id="1.10.238.10:FF:000015">
    <property type="entry name" value="Calcium-dependent protein kinase 1"/>
    <property type="match status" value="1"/>
</dbReference>
<dbReference type="InterPro" id="IPR008271">
    <property type="entry name" value="Ser/Thr_kinase_AS"/>
</dbReference>
<keyword evidence="4" id="KW-0597">Phosphoprotein</keyword>
<evidence type="ECO:0000256" key="15">
    <source>
        <dbReference type="ARBA" id="ARBA00047899"/>
    </source>
</evidence>
<evidence type="ECO:0000256" key="12">
    <source>
        <dbReference type="ARBA" id="ARBA00022840"/>
    </source>
</evidence>
<dbReference type="InterPro" id="IPR002048">
    <property type="entry name" value="EF_hand_dom"/>
</dbReference>
<dbReference type="OrthoDB" id="40902at2759"/>
<feature type="domain" description="Protein kinase" evidence="19">
    <location>
        <begin position="84"/>
        <end position="342"/>
    </location>
</feature>
<dbReference type="PANTHER" id="PTHR24349">
    <property type="entry name" value="SERINE/THREONINE-PROTEIN KINASE"/>
    <property type="match status" value="1"/>
</dbReference>
<dbReference type="GeneID" id="107763763"/>
<evidence type="ECO:0000256" key="18">
    <source>
        <dbReference type="SAM" id="MobiDB-lite"/>
    </source>
</evidence>
<dbReference type="FunFam" id="3.30.200.20:FF:000004">
    <property type="entry name" value="Calcium-dependent protein kinase 1"/>
    <property type="match status" value="1"/>
</dbReference>
<dbReference type="InterPro" id="IPR050205">
    <property type="entry name" value="CDPK_Ser/Thr_kinases"/>
</dbReference>
<keyword evidence="8" id="KW-0677">Repeat</keyword>
<feature type="domain" description="EF-hand" evidence="20">
    <location>
        <begin position="425"/>
        <end position="456"/>
    </location>
</feature>
<comment type="catalytic activity">
    <reaction evidence="16">
        <text>L-seryl-[protein] + ATP = O-phospho-L-seryl-[protein] + ADP + H(+)</text>
        <dbReference type="Rhea" id="RHEA:17989"/>
        <dbReference type="Rhea" id="RHEA-COMP:9863"/>
        <dbReference type="Rhea" id="RHEA-COMP:11604"/>
        <dbReference type="ChEBI" id="CHEBI:15378"/>
        <dbReference type="ChEBI" id="CHEBI:29999"/>
        <dbReference type="ChEBI" id="CHEBI:30616"/>
        <dbReference type="ChEBI" id="CHEBI:83421"/>
        <dbReference type="ChEBI" id="CHEBI:456216"/>
        <dbReference type="EC" id="2.7.11.1"/>
    </reaction>
</comment>
<evidence type="ECO:0000259" key="19">
    <source>
        <dbReference type="PROSITE" id="PS50011"/>
    </source>
</evidence>
<dbReference type="SUPFAM" id="SSF47473">
    <property type="entry name" value="EF-hand"/>
    <property type="match status" value="1"/>
</dbReference>
<evidence type="ECO:0000256" key="13">
    <source>
        <dbReference type="ARBA" id="ARBA00023288"/>
    </source>
</evidence>
<dbReference type="InterPro" id="IPR018247">
    <property type="entry name" value="EF_Hand_1_Ca_BS"/>
</dbReference>
<dbReference type="InterPro" id="IPR011992">
    <property type="entry name" value="EF-hand-dom_pair"/>
</dbReference>
<dbReference type="GO" id="GO:0005516">
    <property type="term" value="F:calmodulin binding"/>
    <property type="evidence" value="ECO:0000318"/>
    <property type="project" value="GO_Central"/>
</dbReference>
<accession>A0A1S3XCU4</accession>
<dbReference type="GO" id="GO:0005737">
    <property type="term" value="C:cytoplasm"/>
    <property type="evidence" value="ECO:0000318"/>
    <property type="project" value="GO_Central"/>
</dbReference>
<evidence type="ECO:0000256" key="11">
    <source>
        <dbReference type="ARBA" id="ARBA00022837"/>
    </source>
</evidence>
<dbReference type="PROSITE" id="PS00107">
    <property type="entry name" value="PROTEIN_KINASE_ATP"/>
    <property type="match status" value="1"/>
</dbReference>
<evidence type="ECO:0000256" key="14">
    <source>
        <dbReference type="ARBA" id="ARBA00024334"/>
    </source>
</evidence>
<dbReference type="SUPFAM" id="SSF56112">
    <property type="entry name" value="Protein kinase-like (PK-like)"/>
    <property type="match status" value="1"/>
</dbReference>
<protein>
    <recommendedName>
        <fullName evidence="2">non-specific serine/threonine protein kinase</fullName>
        <ecNumber evidence="2">2.7.11.1</ecNumber>
    </recommendedName>
</protein>
<gene>
    <name evidence="22" type="primary">LOC107763763</name>
</gene>